<dbReference type="EMBL" id="CP133617">
    <property type="protein sequence ID" value="WMV32820.1"/>
    <property type="molecule type" value="Genomic_DNA"/>
</dbReference>
<feature type="compositionally biased region" description="Polar residues" evidence="2">
    <location>
        <begin position="455"/>
        <end position="465"/>
    </location>
</feature>
<dbReference type="InterPro" id="IPR025558">
    <property type="entry name" value="DUF4283"/>
</dbReference>
<reference evidence="4" key="1">
    <citation type="submission" date="2023-08" db="EMBL/GenBank/DDBJ databases">
        <title>A de novo genome assembly of Solanum verrucosum Schlechtendal, a Mexican diploid species geographically isolated from the other diploid A-genome species in potato relatives.</title>
        <authorList>
            <person name="Hosaka K."/>
        </authorList>
    </citation>
    <scope>NUCLEOTIDE SEQUENCE</scope>
    <source>
        <tissue evidence="4">Young leaves</tissue>
    </source>
</reference>
<keyword evidence="1" id="KW-0175">Coiled coil</keyword>
<sequence>MVNDRWLQDMPHTSITHLPSVGSDHCPLLMEMNAKPDNFIKYFRFLNCWADQPSFVETVTNCWSRHAEGNPMWVFHQKMKRLTSTLSAWSKIQLGDIHARVKDFEERVRVAEENLIQNNTEEHRAELHSINADYIRFMKLEDSILKQKTQLQWFKEGDGKSKYFHALIRGRRRRLFIHKILNDNDEWVQGDEHIAQAACDHFQNIFTGEEKLIDVIPMNCIPRMDQATAKDAAHHNGDEGELVRMTSECNQGHNQDEEHTPNQMMQPLQQHQEKLFTMGSTDGKVHEEMQENQEPVTTGIQEAQMANDDVHSGISKDKQHDKGEKTKWKVKNTINSNANTMQQSKDNRRVQPGNTNKEKAGKVVNFFPNAADYNNTSKNKLHSGQNELGKGQVVVQAAGNEVTGQAGKLSRISQDIDPKILPPPVKVSSNFDSYRSNQQRTNQTSPKQNQHKPIANSTLPKNANHQIPDPSPPTIFQSLATRLKAIQTKNSVPMDIISPIITTRQGYPSITFHEEDFMQKMPGRCKYTLVGKFTNAMPKMEVIRKSFVAQTQLTGGVKIAHFNSRHIYIYLDNEADHITVWTKQKMFIAGHPMKLQMWTPTFKPAEETPIVPIWITLPELPWHCYYMDILTPLLSPIGKALYLDSATMQKTRGSVAKVRVQIDITKERPQHVWLGFSEKDPSLGKWQIIDFEDVPSYCLYCKHQGHVFGECPVKERVEVIKQKKELEANKKGYEKQPIQNLKNNQQQEENKEKVQSNRQNNASRSNEVAVPHKEEQWQVQTRRKNKNNQQNQDQGKTQTSQVESQQIQTPHNQQTFQKTGMNAKTPVIEIEEPGVQVPIPPSPVIVDVDEFGVENEVPSPASPLFVAAEVFGGRMVVKEKTTNLQEGVPNGRELSHALHENQMADLRNDLPAPATTTTQQHKKQVQHRTEGNQQAHTNRKKDNQPKGSMAKDMGNKASSSKQVETPKSKNKPSKKKREAVKKKQVEQHHQELNQNGNNEEGINPCKKFIMVEQVMDVIPLKAQYNTPTLRKPPDQRIVRDEYEVENSEDEIEEDNPLDNAHDEDDETSELLIKAFSPNNDTEFDRELQQVTNKHGLSPRGMHLEKLPLKKPSSTTPVTAGRPNTRLFTSKSSQ</sequence>
<evidence type="ECO:0000313" key="5">
    <source>
        <dbReference type="Proteomes" id="UP001234989"/>
    </source>
</evidence>
<evidence type="ECO:0000256" key="1">
    <source>
        <dbReference type="SAM" id="Coils"/>
    </source>
</evidence>
<dbReference type="Pfam" id="PF14111">
    <property type="entry name" value="DUF4283"/>
    <property type="match status" value="1"/>
</dbReference>
<feature type="compositionally biased region" description="Basic residues" evidence="2">
    <location>
        <begin position="968"/>
        <end position="980"/>
    </location>
</feature>
<dbReference type="InterPro" id="IPR040256">
    <property type="entry name" value="At4g02000-like"/>
</dbReference>
<protein>
    <recommendedName>
        <fullName evidence="3">DUF4283 domain-containing protein</fullName>
    </recommendedName>
</protein>
<dbReference type="PANTHER" id="PTHR31286:SF177">
    <property type="entry name" value="ENDONUCLEASE_EXONUCLEASE_PHOSPHATASE"/>
    <property type="match status" value="1"/>
</dbReference>
<feature type="compositionally biased region" description="Polar residues" evidence="2">
    <location>
        <begin position="802"/>
        <end position="817"/>
    </location>
</feature>
<feature type="compositionally biased region" description="Polar residues" evidence="2">
    <location>
        <begin position="427"/>
        <end position="448"/>
    </location>
</feature>
<feature type="compositionally biased region" description="Acidic residues" evidence="2">
    <location>
        <begin position="1043"/>
        <end position="1068"/>
    </location>
</feature>
<gene>
    <name evidence="4" type="ORF">MTR67_026205</name>
</gene>
<keyword evidence="5" id="KW-1185">Reference proteome</keyword>
<feature type="compositionally biased region" description="Low complexity" evidence="2">
    <location>
        <begin position="756"/>
        <end position="766"/>
    </location>
</feature>
<dbReference type="PANTHER" id="PTHR31286">
    <property type="entry name" value="GLYCINE-RICH CELL WALL STRUCTURAL PROTEIN 1.8-LIKE"/>
    <property type="match status" value="1"/>
</dbReference>
<proteinExistence type="predicted"/>
<feature type="compositionally biased region" description="Low complexity" evidence="2">
    <location>
        <begin position="787"/>
        <end position="801"/>
    </location>
</feature>
<feature type="compositionally biased region" description="Basic and acidic residues" evidence="2">
    <location>
        <begin position="981"/>
        <end position="991"/>
    </location>
</feature>
<feature type="compositionally biased region" description="Polar residues" evidence="2">
    <location>
        <begin position="956"/>
        <end position="965"/>
    </location>
</feature>
<evidence type="ECO:0000259" key="3">
    <source>
        <dbReference type="Pfam" id="PF14111"/>
    </source>
</evidence>
<feature type="domain" description="DUF4283" evidence="3">
    <location>
        <begin position="523"/>
        <end position="606"/>
    </location>
</feature>
<dbReference type="Proteomes" id="UP001234989">
    <property type="component" value="Chromosome 6"/>
</dbReference>
<name>A0AAF0R518_SOLVR</name>
<feature type="compositionally biased region" description="Low complexity" evidence="2">
    <location>
        <begin position="992"/>
        <end position="1001"/>
    </location>
</feature>
<evidence type="ECO:0000256" key="2">
    <source>
        <dbReference type="SAM" id="MobiDB-lite"/>
    </source>
</evidence>
<accession>A0AAF0R518</accession>
<feature type="coiled-coil region" evidence="1">
    <location>
        <begin position="94"/>
        <end position="121"/>
    </location>
</feature>
<feature type="region of interest" description="Disordered" evidence="2">
    <location>
        <begin position="416"/>
        <end position="466"/>
    </location>
</feature>
<dbReference type="AlphaFoldDB" id="A0AAF0R518"/>
<evidence type="ECO:0000313" key="4">
    <source>
        <dbReference type="EMBL" id="WMV32820.1"/>
    </source>
</evidence>
<organism evidence="4 5">
    <name type="scientific">Solanum verrucosum</name>
    <dbReference type="NCBI Taxonomy" id="315347"/>
    <lineage>
        <taxon>Eukaryota</taxon>
        <taxon>Viridiplantae</taxon>
        <taxon>Streptophyta</taxon>
        <taxon>Embryophyta</taxon>
        <taxon>Tracheophyta</taxon>
        <taxon>Spermatophyta</taxon>
        <taxon>Magnoliopsida</taxon>
        <taxon>eudicotyledons</taxon>
        <taxon>Gunneridae</taxon>
        <taxon>Pentapetalae</taxon>
        <taxon>asterids</taxon>
        <taxon>lamiids</taxon>
        <taxon>Solanales</taxon>
        <taxon>Solanaceae</taxon>
        <taxon>Solanoideae</taxon>
        <taxon>Solaneae</taxon>
        <taxon>Solanum</taxon>
    </lineage>
</organism>
<feature type="region of interest" description="Disordered" evidence="2">
    <location>
        <begin position="731"/>
        <end position="817"/>
    </location>
</feature>
<feature type="region of interest" description="Disordered" evidence="2">
    <location>
        <begin position="1043"/>
        <end position="1133"/>
    </location>
</feature>
<feature type="region of interest" description="Disordered" evidence="2">
    <location>
        <begin position="909"/>
        <end position="1002"/>
    </location>
</feature>